<feature type="transmembrane region" description="Helical" evidence="1">
    <location>
        <begin position="298"/>
        <end position="316"/>
    </location>
</feature>
<evidence type="ECO:0000313" key="3">
    <source>
        <dbReference type="Proteomes" id="UP001164653"/>
    </source>
</evidence>
<feature type="transmembrane region" description="Helical" evidence="1">
    <location>
        <begin position="91"/>
        <end position="110"/>
    </location>
</feature>
<keyword evidence="1" id="KW-0812">Transmembrane</keyword>
<keyword evidence="3" id="KW-1185">Reference proteome</keyword>
<accession>A0A9E8NF50</accession>
<feature type="transmembrane region" description="Helical" evidence="1">
    <location>
        <begin position="267"/>
        <end position="286"/>
    </location>
</feature>
<gene>
    <name evidence="2" type="ORF">ON006_07635</name>
</gene>
<sequence>MATSRKLFASILWITLFAIIATFWLAVYHFSYDFPFYDDFENIVRFVFQYVQADGSRQKLGLLFEQNFEHRVIFAKLLTLLQYTITGKLNIKWLIVLGNLSLPGVLFLFYRYISKKQLSLLTFFAIGCLLFQVQHYEDTISWATCSLQHAPCLFFSLWSFYLALNRKNLYASGLLALLALFTSANGLSAIVIWLLIIYFTAPKRKANILPAFIVISISAIHLLTLTIHSGSVREHITSNIGTKFILLLSFAGQLVDSNLVASILPSAILGVVVLLPIAIVLIKVILRKTSDISQLQWFCVAGISTLLFVAFLIVFARGNDPDFYGYKMDRYKIYAAFFGVLAFGFYDGYWSALRFGPIARAALAAAALLFCISTYYLYYGNIVQYRRAIEANQLNFKWSKTIYYPLIYNDKQTAEYLIFADKNNLVNLESKKFPASQANWGIKADSLPVQKLENTSTISLFNSDWAPEDGSYDAIYAVAIDSLSSQPKYLFTVDNTYKRAFKQFYTTFKRPVSPGFSCLIYKPKMKSGEYDIHLILSKEGKLVHSYRLNKITI</sequence>
<dbReference type="AlphaFoldDB" id="A0A9E8NF50"/>
<proteinExistence type="predicted"/>
<dbReference type="Proteomes" id="UP001164653">
    <property type="component" value="Chromosome"/>
</dbReference>
<keyword evidence="1" id="KW-0472">Membrane</keyword>
<evidence type="ECO:0000256" key="1">
    <source>
        <dbReference type="SAM" id="Phobius"/>
    </source>
</evidence>
<protein>
    <submittedName>
        <fullName evidence="2">Uncharacterized protein</fullName>
    </submittedName>
</protein>
<feature type="transmembrane region" description="Helical" evidence="1">
    <location>
        <begin position="207"/>
        <end position="228"/>
    </location>
</feature>
<feature type="transmembrane region" description="Helical" evidence="1">
    <location>
        <begin position="140"/>
        <end position="162"/>
    </location>
</feature>
<dbReference type="KEGG" id="dpf:ON006_07635"/>
<keyword evidence="1" id="KW-1133">Transmembrane helix</keyword>
<feature type="transmembrane region" description="Helical" evidence="1">
    <location>
        <begin position="117"/>
        <end position="134"/>
    </location>
</feature>
<organism evidence="2 3">
    <name type="scientific">Dyadobacter pollutisoli</name>
    <dbReference type="NCBI Taxonomy" id="2910158"/>
    <lineage>
        <taxon>Bacteria</taxon>
        <taxon>Pseudomonadati</taxon>
        <taxon>Bacteroidota</taxon>
        <taxon>Cytophagia</taxon>
        <taxon>Cytophagales</taxon>
        <taxon>Spirosomataceae</taxon>
        <taxon>Dyadobacter</taxon>
    </lineage>
</organism>
<feature type="transmembrane region" description="Helical" evidence="1">
    <location>
        <begin position="174"/>
        <end position="201"/>
    </location>
</feature>
<feature type="transmembrane region" description="Helical" evidence="1">
    <location>
        <begin position="240"/>
        <end position="261"/>
    </location>
</feature>
<feature type="transmembrane region" description="Helical" evidence="1">
    <location>
        <begin position="7"/>
        <end position="30"/>
    </location>
</feature>
<dbReference type="EMBL" id="CP112998">
    <property type="protein sequence ID" value="WAC13822.1"/>
    <property type="molecule type" value="Genomic_DNA"/>
</dbReference>
<feature type="transmembrane region" description="Helical" evidence="1">
    <location>
        <begin position="361"/>
        <end position="379"/>
    </location>
</feature>
<evidence type="ECO:0000313" key="2">
    <source>
        <dbReference type="EMBL" id="WAC13822.1"/>
    </source>
</evidence>
<name>A0A9E8NF50_9BACT</name>
<feature type="transmembrane region" description="Helical" evidence="1">
    <location>
        <begin position="331"/>
        <end position="349"/>
    </location>
</feature>
<reference evidence="2" key="1">
    <citation type="submission" date="2022-11" db="EMBL/GenBank/DDBJ databases">
        <title>Dyadobacter pollutisoli sp. nov., isolated from plastic dumped soil.</title>
        <authorList>
            <person name="Kim J.M."/>
            <person name="Kim K.R."/>
            <person name="Lee J.K."/>
            <person name="Hao L."/>
            <person name="Jeon C.O."/>
        </authorList>
    </citation>
    <scope>NUCLEOTIDE SEQUENCE</scope>
    <source>
        <strain evidence="2">U1</strain>
    </source>
</reference>
<dbReference type="RefSeq" id="WP_244819070.1">
    <property type="nucleotide sequence ID" value="NZ_CP112998.1"/>
</dbReference>